<proteinExistence type="predicted"/>
<accession>A0A8H6GJJ1</accession>
<dbReference type="AlphaFoldDB" id="A0A8H6GJJ1"/>
<organism evidence="2 3">
    <name type="scientific">Fusarium oxysporum f. sp. conglutinans</name>
    <dbReference type="NCBI Taxonomy" id="100902"/>
    <lineage>
        <taxon>Eukaryota</taxon>
        <taxon>Fungi</taxon>
        <taxon>Dikarya</taxon>
        <taxon>Ascomycota</taxon>
        <taxon>Pezizomycotina</taxon>
        <taxon>Sordariomycetes</taxon>
        <taxon>Hypocreomycetidae</taxon>
        <taxon>Hypocreales</taxon>
        <taxon>Nectriaceae</taxon>
        <taxon>Fusarium</taxon>
        <taxon>Fusarium oxysporum species complex</taxon>
    </lineage>
</organism>
<protein>
    <recommendedName>
        <fullName evidence="1">F-box domain-containing protein</fullName>
    </recommendedName>
</protein>
<evidence type="ECO:0000313" key="2">
    <source>
        <dbReference type="EMBL" id="KAF6519522.1"/>
    </source>
</evidence>
<dbReference type="SUPFAM" id="SSF81383">
    <property type="entry name" value="F-box domain"/>
    <property type="match status" value="1"/>
</dbReference>
<name>A0A8H6GJJ1_FUSOX</name>
<reference evidence="2 3" key="1">
    <citation type="journal article" date="2020" name="bioRxiv">
        <title>A chromosome-scale genome assembly for the Fusarium oxysporum strain Fo5176 to establish a model Arabidopsis-fungal pathosystem.</title>
        <authorList>
            <person name="Fokkens L."/>
            <person name="Guo L."/>
            <person name="Dora S."/>
            <person name="Wang B."/>
            <person name="Ye K."/>
            <person name="Sanchez-Rodriguez C."/>
            <person name="Croll D."/>
        </authorList>
    </citation>
    <scope>NUCLEOTIDE SEQUENCE [LARGE SCALE GENOMIC DNA]</scope>
    <source>
        <strain evidence="2 3">Fo5176</strain>
    </source>
</reference>
<sequence length="164" mass="18115">MYAQWPFHLEDCQSKHSPAQWDAFKIPIKLLKQSHPIQSSGLLVLPNELLLEILVHVDSVGQLFLALTCKRLLVVSSMTITMIPSAPKHRAHGTLEGDPRSLGRHVASAIDTDPRGKATGKVCKSVTRKRWLAGFWPATTRLFSRGAKSVRPHINVQVAGVKNA</sequence>
<dbReference type="PROSITE" id="PS50181">
    <property type="entry name" value="FBOX"/>
    <property type="match status" value="1"/>
</dbReference>
<dbReference type="InterPro" id="IPR001810">
    <property type="entry name" value="F-box_dom"/>
</dbReference>
<dbReference type="Proteomes" id="UP000593570">
    <property type="component" value="Unassembled WGS sequence"/>
</dbReference>
<dbReference type="EMBL" id="JACDXP010000009">
    <property type="protein sequence ID" value="KAF6519522.1"/>
    <property type="molecule type" value="Genomic_DNA"/>
</dbReference>
<gene>
    <name evidence="2" type="ORF">HZS61_017896</name>
</gene>
<evidence type="ECO:0000259" key="1">
    <source>
        <dbReference type="PROSITE" id="PS50181"/>
    </source>
</evidence>
<dbReference type="InterPro" id="IPR036047">
    <property type="entry name" value="F-box-like_dom_sf"/>
</dbReference>
<evidence type="ECO:0000313" key="3">
    <source>
        <dbReference type="Proteomes" id="UP000593570"/>
    </source>
</evidence>
<feature type="domain" description="F-box" evidence="1">
    <location>
        <begin position="39"/>
        <end position="83"/>
    </location>
</feature>
<comment type="caution">
    <text evidence="2">The sequence shown here is derived from an EMBL/GenBank/DDBJ whole genome shotgun (WGS) entry which is preliminary data.</text>
</comment>